<accession>A0A3P8ZDY5</accession>
<keyword evidence="6" id="KW-0805">Transcription regulation</keyword>
<dbReference type="Pfam" id="PF07527">
    <property type="entry name" value="Hairy_orange"/>
    <property type="match status" value="1"/>
</dbReference>
<dbReference type="GO" id="GO:0003677">
    <property type="term" value="F:DNA binding"/>
    <property type="evidence" value="ECO:0007669"/>
    <property type="project" value="UniProtKB-KW"/>
</dbReference>
<dbReference type="Ensembl" id="ENSELUT00000017124.3">
    <property type="protein sequence ID" value="ENSELUP00000026981.1"/>
    <property type="gene ID" value="ENSELUG00000003053.3"/>
</dbReference>
<keyword evidence="7" id="KW-0238">DNA-binding</keyword>
<dbReference type="SMART" id="SM00353">
    <property type="entry name" value="HLH"/>
    <property type="match status" value="1"/>
</dbReference>
<feature type="region of interest" description="Disordered" evidence="14">
    <location>
        <begin position="118"/>
        <end position="159"/>
    </location>
</feature>
<dbReference type="GO" id="GO:0045596">
    <property type="term" value="P:negative regulation of cell differentiation"/>
    <property type="evidence" value="ECO:0007669"/>
    <property type="project" value="UniProtKB-ARBA"/>
</dbReference>
<dbReference type="GO" id="GO:0005634">
    <property type="term" value="C:nucleus"/>
    <property type="evidence" value="ECO:0007669"/>
    <property type="project" value="UniProtKB-SubCell"/>
</dbReference>
<dbReference type="GO" id="GO:0007399">
    <property type="term" value="P:nervous system development"/>
    <property type="evidence" value="ECO:0007669"/>
    <property type="project" value="UniProtKB-KW"/>
</dbReference>
<dbReference type="InterPro" id="IPR003650">
    <property type="entry name" value="Orange_dom"/>
</dbReference>
<dbReference type="RefSeq" id="XP_010874034.1">
    <property type="nucleotide sequence ID" value="XM_010875732.3"/>
</dbReference>
<reference evidence="17" key="3">
    <citation type="submission" date="2025-08" db="UniProtKB">
        <authorList>
            <consortium name="Ensembl"/>
        </authorList>
    </citation>
    <scope>IDENTIFICATION</scope>
</reference>
<dbReference type="GeneID" id="105013889"/>
<evidence type="ECO:0000256" key="3">
    <source>
        <dbReference type="ARBA" id="ARBA00022491"/>
    </source>
</evidence>
<dbReference type="InterPro" id="IPR050370">
    <property type="entry name" value="HES_HEY"/>
</dbReference>
<evidence type="ECO:0000256" key="13">
    <source>
        <dbReference type="ARBA" id="ARBA00081413"/>
    </source>
</evidence>
<keyword evidence="9" id="KW-0539">Nucleus</keyword>
<dbReference type="OMA" id="ITYSKQH"/>
<evidence type="ECO:0000256" key="1">
    <source>
        <dbReference type="ARBA" id="ARBA00004123"/>
    </source>
</evidence>
<evidence type="ECO:0000313" key="18">
    <source>
        <dbReference type="Proteomes" id="UP000265140"/>
    </source>
</evidence>
<dbReference type="InterPro" id="IPR011598">
    <property type="entry name" value="bHLH_dom"/>
</dbReference>
<dbReference type="SMART" id="SM00511">
    <property type="entry name" value="ORANGE"/>
    <property type="match status" value="1"/>
</dbReference>
<reference evidence="17" key="2">
    <citation type="submission" date="2020-02" db="EMBL/GenBank/DDBJ databases">
        <title>Esox lucius (northern pike) genome, fEsoLuc1, primary haplotype.</title>
        <authorList>
            <person name="Myers G."/>
            <person name="Karagic N."/>
            <person name="Meyer A."/>
            <person name="Pippel M."/>
            <person name="Reichard M."/>
            <person name="Winkler S."/>
            <person name="Tracey A."/>
            <person name="Sims Y."/>
            <person name="Howe K."/>
            <person name="Rhie A."/>
            <person name="Formenti G."/>
            <person name="Durbin R."/>
            <person name="Fedrigo O."/>
            <person name="Jarvis E.D."/>
        </authorList>
    </citation>
    <scope>NUCLEOTIDE SEQUENCE [LARGE SCALE GENOMIC DNA]</scope>
</reference>
<evidence type="ECO:0000256" key="9">
    <source>
        <dbReference type="ARBA" id="ARBA00023242"/>
    </source>
</evidence>
<dbReference type="GO" id="GO:0048513">
    <property type="term" value="P:animal organ development"/>
    <property type="evidence" value="ECO:0007669"/>
    <property type="project" value="UniProtKB-ARBA"/>
</dbReference>
<evidence type="ECO:0000256" key="12">
    <source>
        <dbReference type="ARBA" id="ARBA00072975"/>
    </source>
</evidence>
<keyword evidence="3" id="KW-0678">Repressor</keyword>
<dbReference type="Bgee" id="ENSELUG00000003053">
    <property type="expression patterns" value="Expressed in embryo and 4 other cell types or tissues"/>
</dbReference>
<dbReference type="Pfam" id="PF00010">
    <property type="entry name" value="HLH"/>
    <property type="match status" value="1"/>
</dbReference>
<dbReference type="GO" id="GO:0046983">
    <property type="term" value="F:protein dimerization activity"/>
    <property type="evidence" value="ECO:0007669"/>
    <property type="project" value="InterPro"/>
</dbReference>
<dbReference type="PROSITE" id="PS51054">
    <property type="entry name" value="ORANGE"/>
    <property type="match status" value="1"/>
</dbReference>
<dbReference type="GeneTree" id="ENSGT00940000163346"/>
<dbReference type="GO" id="GO:0030154">
    <property type="term" value="P:cell differentiation"/>
    <property type="evidence" value="ECO:0007669"/>
    <property type="project" value="UniProtKB-KW"/>
</dbReference>
<dbReference type="FunCoup" id="A0A3P8ZDY5">
    <property type="interactions" value="37"/>
</dbReference>
<dbReference type="PANTHER" id="PTHR10985">
    <property type="entry name" value="BASIC HELIX-LOOP-HELIX TRANSCRIPTION FACTOR, HES-RELATED"/>
    <property type="match status" value="1"/>
</dbReference>
<protein>
    <recommendedName>
        <fullName evidence="12">Transcription factor HES-5</fullName>
    </recommendedName>
    <alternativeName>
        <fullName evidence="13">Hairy and enhancer of split 5</fullName>
    </alternativeName>
</protein>
<evidence type="ECO:0000256" key="2">
    <source>
        <dbReference type="ARBA" id="ARBA00022473"/>
    </source>
</evidence>
<evidence type="ECO:0000256" key="6">
    <source>
        <dbReference type="ARBA" id="ARBA00023015"/>
    </source>
</evidence>
<dbReference type="PROSITE" id="PS50888">
    <property type="entry name" value="BHLH"/>
    <property type="match status" value="1"/>
</dbReference>
<dbReference type="AlphaFoldDB" id="A0A3P8ZDY5"/>
<dbReference type="InParanoid" id="A0A3P8ZDY5"/>
<keyword evidence="2" id="KW-0217">Developmental protein</keyword>
<evidence type="ECO:0000256" key="14">
    <source>
        <dbReference type="SAM" id="MobiDB-lite"/>
    </source>
</evidence>
<comment type="subunit">
    <text evidence="10">Transcription repression requires formation of a complex with a corepressor protein of the Groucho/TLE family.</text>
</comment>
<keyword evidence="8" id="KW-0804">Transcription</keyword>
<evidence type="ECO:0000256" key="10">
    <source>
        <dbReference type="ARBA" id="ARBA00023791"/>
    </source>
</evidence>
<evidence type="ECO:0000313" key="17">
    <source>
        <dbReference type="Ensembl" id="ENSELUP00000026981.1"/>
    </source>
</evidence>
<dbReference type="KEGG" id="els:105013889"/>
<dbReference type="SUPFAM" id="SSF158457">
    <property type="entry name" value="Orange domain-like"/>
    <property type="match status" value="1"/>
</dbReference>
<dbReference type="InterPro" id="IPR036638">
    <property type="entry name" value="HLH_DNA-bd_sf"/>
</dbReference>
<dbReference type="SUPFAM" id="SSF47459">
    <property type="entry name" value="HLH, helix-loop-helix DNA-binding domain"/>
    <property type="match status" value="1"/>
</dbReference>
<dbReference type="GO" id="GO:0097150">
    <property type="term" value="P:neuronal stem cell population maintenance"/>
    <property type="evidence" value="ECO:0007669"/>
    <property type="project" value="UniProtKB-ARBA"/>
</dbReference>
<evidence type="ECO:0000256" key="4">
    <source>
        <dbReference type="ARBA" id="ARBA00022782"/>
    </source>
</evidence>
<evidence type="ECO:0000256" key="5">
    <source>
        <dbReference type="ARBA" id="ARBA00022902"/>
    </source>
</evidence>
<reference evidence="18" key="1">
    <citation type="journal article" date="2014" name="PLoS ONE">
        <title>The genome and linkage map of the northern pike (Esox lucius): conserved synteny revealed between the salmonid sister group and the Neoteleostei.</title>
        <authorList>
            <person name="Rondeau E.B."/>
            <person name="Minkley D.R."/>
            <person name="Leong J.S."/>
            <person name="Messmer A.M."/>
            <person name="Jantzen J.R."/>
            <person name="von Schalburg K.R."/>
            <person name="Lemon C."/>
            <person name="Bird N.H."/>
            <person name="Koop B.F."/>
        </authorList>
    </citation>
    <scope>NUCLEOTIDE SEQUENCE</scope>
</reference>
<comment type="subcellular location">
    <subcellularLocation>
        <location evidence="1">Nucleus</location>
    </subcellularLocation>
</comment>
<evidence type="ECO:0000256" key="7">
    <source>
        <dbReference type="ARBA" id="ARBA00023125"/>
    </source>
</evidence>
<evidence type="ECO:0000259" key="16">
    <source>
        <dbReference type="PROSITE" id="PS51054"/>
    </source>
</evidence>
<keyword evidence="18" id="KW-1185">Reference proteome</keyword>
<dbReference type="Proteomes" id="UP000265140">
    <property type="component" value="Chromosome 12"/>
</dbReference>
<evidence type="ECO:0000256" key="11">
    <source>
        <dbReference type="ARBA" id="ARBA00060201"/>
    </source>
</evidence>
<organism evidence="17 18">
    <name type="scientific">Esox lucius</name>
    <name type="common">Northern pike</name>
    <dbReference type="NCBI Taxonomy" id="8010"/>
    <lineage>
        <taxon>Eukaryota</taxon>
        <taxon>Metazoa</taxon>
        <taxon>Chordata</taxon>
        <taxon>Craniata</taxon>
        <taxon>Vertebrata</taxon>
        <taxon>Euteleostomi</taxon>
        <taxon>Actinopterygii</taxon>
        <taxon>Neopterygii</taxon>
        <taxon>Teleostei</taxon>
        <taxon>Protacanthopterygii</taxon>
        <taxon>Esociformes</taxon>
        <taxon>Esocidae</taxon>
        <taxon>Esox</taxon>
    </lineage>
</organism>
<evidence type="ECO:0000259" key="15">
    <source>
        <dbReference type="PROSITE" id="PS50888"/>
    </source>
</evidence>
<evidence type="ECO:0000256" key="8">
    <source>
        <dbReference type="ARBA" id="ARBA00023163"/>
    </source>
</evidence>
<keyword evidence="5" id="KW-0524">Neurogenesis</keyword>
<feature type="compositionally biased region" description="Polar residues" evidence="14">
    <location>
        <begin position="121"/>
        <end position="144"/>
    </location>
</feature>
<feature type="domain" description="BHLH" evidence="15">
    <location>
        <begin position="18"/>
        <end position="74"/>
    </location>
</feature>
<reference evidence="17" key="4">
    <citation type="submission" date="2025-09" db="UniProtKB">
        <authorList>
            <consortium name="Ensembl"/>
        </authorList>
    </citation>
    <scope>IDENTIFICATION</scope>
</reference>
<name>A0A3P8ZDY5_ESOLU</name>
<dbReference type="CDD" id="cd11461">
    <property type="entry name" value="bHLH-O_HES5"/>
    <property type="match status" value="1"/>
</dbReference>
<proteinExistence type="predicted"/>
<sequence length="159" mass="17791">MAPSATGQVTHSKQNFSLTKIRKPVVEKIRRDRINTCIGQLKSLLGPEFLRQKPNSKQEKADILEMTVYFLSLQQQAGSSPLAAANEGYSRCVQEAANFLSRCEVKTPSHSRLLSHFRSLQTSNQPRQANRSLSPPGSPVQQPTKGMASPVSYQLWRPW</sequence>
<dbReference type="FunFam" id="4.10.280.10:FF:000033">
    <property type="entry name" value="Transcription factor HES-5"/>
    <property type="match status" value="1"/>
</dbReference>
<comment type="function">
    <text evidence="11">Transcriptional repressor of genes that require a bHLH protein for their transcription. Plays an important role as neurogenesis negative regulator.</text>
</comment>
<dbReference type="OrthoDB" id="6085656at2759"/>
<dbReference type="GO" id="GO:0006355">
    <property type="term" value="P:regulation of DNA-templated transcription"/>
    <property type="evidence" value="ECO:0007669"/>
    <property type="project" value="InterPro"/>
</dbReference>
<feature type="domain" description="Orange" evidence="16">
    <location>
        <begin position="85"/>
        <end position="117"/>
    </location>
</feature>
<keyword evidence="4" id="KW-0221">Differentiation</keyword>
<dbReference type="Gene3D" id="4.10.280.10">
    <property type="entry name" value="Helix-loop-helix DNA-binding domain"/>
    <property type="match status" value="1"/>
</dbReference>